<evidence type="ECO:0000313" key="8">
    <source>
        <dbReference type="Proteomes" id="UP000250079"/>
    </source>
</evidence>
<evidence type="ECO:0000313" key="7">
    <source>
        <dbReference type="EMBL" id="ASJ73420.1"/>
    </source>
</evidence>
<keyword evidence="5" id="KW-0813">Transport</keyword>
<dbReference type="PANTHER" id="PTHR43879">
    <property type="entry name" value="ABC TRANSPORTER PERMEASE PROTEIN"/>
    <property type="match status" value="1"/>
</dbReference>
<dbReference type="OrthoDB" id="369039at2"/>
<dbReference type="SUPFAM" id="SSF161098">
    <property type="entry name" value="MetI-like"/>
    <property type="match status" value="1"/>
</dbReference>
<sequence>MAEVDTHIEFDPLSTGSLRRRITSKAIIYGLLVLFSIYYLAPLAILLMNSMRPLEDIVRTGFIDIPSSLSSQYWVEAWGTFCIGGTCEGVSRFFMNSLLMAVPATIISTVLGLINGYALSKWRFKGADILFGLITLGVFLPAQMTLLPWAFVLGSIGLSNTISGLVLIHTIQGLSFTTLFCRNYFLAVPDDLIKAARIDGAGFWRIFRRIILPLSPPIIIVTVIWQFTGIWNEFLFGTVFTSGANQPITSALVAFSGSGTGVRAYNVEAAAVIMSALPPLVIYVVGGKYFVRGLTQGAVK</sequence>
<feature type="transmembrane region" description="Helical" evidence="5">
    <location>
        <begin position="164"/>
        <end position="185"/>
    </location>
</feature>
<reference evidence="7 8" key="1">
    <citation type="submission" date="2016-12" db="EMBL/GenBank/DDBJ databases">
        <authorList>
            <person name="Song W.-J."/>
            <person name="Kurnit D.M."/>
        </authorList>
    </citation>
    <scope>NUCLEOTIDE SEQUENCE [LARGE SCALE GENOMIC DNA]</scope>
    <source>
        <strain evidence="7 8">IMCC3135</strain>
    </source>
</reference>
<evidence type="ECO:0000259" key="6">
    <source>
        <dbReference type="PROSITE" id="PS50928"/>
    </source>
</evidence>
<dbReference type="AlphaFoldDB" id="A0A2Z2NX27"/>
<dbReference type="KEGG" id="gai:IMCC3135_16690"/>
<comment type="similarity">
    <text evidence="5">Belongs to the binding-protein-dependent transport system permease family.</text>
</comment>
<organism evidence="7 8">
    <name type="scientific">Granulosicoccus antarcticus IMCC3135</name>
    <dbReference type="NCBI Taxonomy" id="1192854"/>
    <lineage>
        <taxon>Bacteria</taxon>
        <taxon>Pseudomonadati</taxon>
        <taxon>Pseudomonadota</taxon>
        <taxon>Gammaproteobacteria</taxon>
        <taxon>Chromatiales</taxon>
        <taxon>Granulosicoccaceae</taxon>
        <taxon>Granulosicoccus</taxon>
    </lineage>
</organism>
<dbReference type="InterPro" id="IPR035906">
    <property type="entry name" value="MetI-like_sf"/>
</dbReference>
<evidence type="ECO:0000256" key="1">
    <source>
        <dbReference type="ARBA" id="ARBA00004651"/>
    </source>
</evidence>
<dbReference type="Gene3D" id="1.10.3720.10">
    <property type="entry name" value="MetI-like"/>
    <property type="match status" value="1"/>
</dbReference>
<dbReference type="PROSITE" id="PS50928">
    <property type="entry name" value="ABC_TM1"/>
    <property type="match status" value="1"/>
</dbReference>
<dbReference type="Proteomes" id="UP000250079">
    <property type="component" value="Chromosome"/>
</dbReference>
<feature type="transmembrane region" description="Helical" evidence="5">
    <location>
        <begin position="26"/>
        <end position="48"/>
    </location>
</feature>
<accession>A0A2Z2NX27</accession>
<feature type="domain" description="ABC transmembrane type-1" evidence="6">
    <location>
        <begin position="94"/>
        <end position="286"/>
    </location>
</feature>
<comment type="subcellular location">
    <subcellularLocation>
        <location evidence="1 5">Cell membrane</location>
        <topology evidence="1 5">Multi-pass membrane protein</topology>
    </subcellularLocation>
</comment>
<feature type="transmembrane region" description="Helical" evidence="5">
    <location>
        <begin position="98"/>
        <end position="118"/>
    </location>
</feature>
<evidence type="ECO:0000256" key="3">
    <source>
        <dbReference type="ARBA" id="ARBA00022989"/>
    </source>
</evidence>
<dbReference type="PANTHER" id="PTHR43879:SF1">
    <property type="entry name" value="GLUCOSE IMPORT SYSTEM PERMEASE PROTEIN GLCU"/>
    <property type="match status" value="1"/>
</dbReference>
<keyword evidence="3 5" id="KW-1133">Transmembrane helix</keyword>
<proteinExistence type="inferred from homology"/>
<dbReference type="RefSeq" id="WP_088918617.1">
    <property type="nucleotide sequence ID" value="NZ_CP018632.1"/>
</dbReference>
<dbReference type="Pfam" id="PF00528">
    <property type="entry name" value="BPD_transp_1"/>
    <property type="match status" value="1"/>
</dbReference>
<dbReference type="EMBL" id="CP018632">
    <property type="protein sequence ID" value="ASJ73420.1"/>
    <property type="molecule type" value="Genomic_DNA"/>
</dbReference>
<dbReference type="GO" id="GO:0005886">
    <property type="term" value="C:plasma membrane"/>
    <property type="evidence" value="ECO:0007669"/>
    <property type="project" value="UniProtKB-SubCell"/>
</dbReference>
<evidence type="ECO:0000256" key="5">
    <source>
        <dbReference type="RuleBase" id="RU363032"/>
    </source>
</evidence>
<dbReference type="GO" id="GO:0055085">
    <property type="term" value="P:transmembrane transport"/>
    <property type="evidence" value="ECO:0007669"/>
    <property type="project" value="InterPro"/>
</dbReference>
<keyword evidence="8" id="KW-1185">Reference proteome</keyword>
<name>A0A2Z2NX27_9GAMM</name>
<protein>
    <submittedName>
        <fullName evidence="7">L-arabinose transport system permease protein AraQ</fullName>
    </submittedName>
</protein>
<keyword evidence="2 5" id="KW-0812">Transmembrane</keyword>
<feature type="transmembrane region" description="Helical" evidence="5">
    <location>
        <begin position="206"/>
        <end position="227"/>
    </location>
</feature>
<keyword evidence="4 5" id="KW-0472">Membrane</keyword>
<feature type="transmembrane region" description="Helical" evidence="5">
    <location>
        <begin position="269"/>
        <end position="291"/>
    </location>
</feature>
<dbReference type="CDD" id="cd06261">
    <property type="entry name" value="TM_PBP2"/>
    <property type="match status" value="1"/>
</dbReference>
<gene>
    <name evidence="7" type="primary">araQ_6</name>
    <name evidence="7" type="ORF">IMCC3135_16690</name>
</gene>
<dbReference type="InterPro" id="IPR000515">
    <property type="entry name" value="MetI-like"/>
</dbReference>
<feature type="transmembrane region" description="Helical" evidence="5">
    <location>
        <begin position="130"/>
        <end position="152"/>
    </location>
</feature>
<evidence type="ECO:0000256" key="4">
    <source>
        <dbReference type="ARBA" id="ARBA00023136"/>
    </source>
</evidence>
<evidence type="ECO:0000256" key="2">
    <source>
        <dbReference type="ARBA" id="ARBA00022692"/>
    </source>
</evidence>